<feature type="compositionally biased region" description="Basic and acidic residues" evidence="1">
    <location>
        <begin position="793"/>
        <end position="822"/>
    </location>
</feature>
<dbReference type="InterPro" id="IPR003672">
    <property type="entry name" value="CobN/Mg_chltase"/>
</dbReference>
<reference evidence="3 6" key="1">
    <citation type="submission" date="2021-11" db="EMBL/GenBank/DDBJ databases">
        <title>Draft genome sequence of Capnocytophaga sp. strain KC07075 isolated from cat oral cavity.</title>
        <authorList>
            <person name="Suzuki M."/>
            <person name="Imaoka K."/>
            <person name="Kimura M."/>
            <person name="Morikawa S."/>
            <person name="Maeda K."/>
        </authorList>
    </citation>
    <scope>NUCLEOTIDE SEQUENCE</scope>
    <source>
        <strain evidence="3">KC07075</strain>
        <strain evidence="4 6">KC07079</strain>
    </source>
</reference>
<evidence type="ECO:0000313" key="4">
    <source>
        <dbReference type="EMBL" id="GJM53852.1"/>
    </source>
</evidence>
<dbReference type="AlphaFoldDB" id="A0AAV5AY39"/>
<feature type="domain" description="CobN/magnesium chelatase" evidence="2">
    <location>
        <begin position="125"/>
        <end position="1224"/>
    </location>
</feature>
<evidence type="ECO:0000313" key="5">
    <source>
        <dbReference type="Proteomes" id="UP001207736"/>
    </source>
</evidence>
<sequence>MKSKKIVLSIISLLLLGAIGYWEWSKWAAPTRIALVNFPTFQSSNIALSNEDSFVKYEDVPIDQIDKLNGYDFILTWAMGLKISEEQRSKFVEISKKVPTHFFVVTSPKNKISSLDSLHTAKVTEYLESGNKKNYQSLGRYIRQAIDGKKLFVTAPEPATISKQDILFHLGEDIDFEKVSDLEQYLKNKNIYREKAPKVALLSGIHSPFSGDRTYIDNVIRSLENAELNVYPIASMNKRLEFLQEINPDAVIYFPHGCVMMGAGDPVVAYLKKQNIPIFAPISIIQLEEDWLKDKMGMFGGFMGQTIVMPELDGAIYPYVIIAQEKNKEGMYVFKTIPDRLKKFTQLVNNFIQLKNIPTSDKKVAIYYFKGFGSRALTAQGLEAGASLFNFLKQMKAEGYKIDNLPATLREFEELLDKRGSLIPDNATGTFEKFIANGNATLIEVNQYNQWLKNSLTQPSYESVINTYGDASSGYMSVKKDGKDYLALTQISFGNVVILPQPAVALGKDDFTMVHGVDEPPTHAYLGSYFWVQNTFKANALLHFGTHGSLEFTKGKQVALSSDDWADALVGTIPHFYYYTIANIGESMMAKRRSYATTISYLTPAFTETDMRNNFRKLLDYIRNYMTATDNKKDETSLLVKKIAVSMGLHRDLRLDSILTKPYTEEEIMKLDNFAEEITTEKINGALYTTAEPYSPEQITSTVLAMAADPIAYSLAALEKQQGKVSDERLKQLSFFSQKYLNPSKDLVRQILQGKEVTPQLIAKVGGFSIEDIEKSKEILTPKRPSFAMGSKKPNEKSELFNKKQNIQEENQKITGENKNEISKNTNSIVKQEGFPIKNTNQRVKNESFSLKYKDSIVKDKNFSIKNTNQHIKNKNTPIKNENTIVKNEKIPIEQQNSIKNKKPSFTKEEKDRARAILEIDKTINNVVKYKEALLQSPNLELKSIFNALKGGYVAPSSGGDPIANPKSLPTGHNLYSINAEMTPSEVAWDKGVALAQSTIDTYLKKHGTYPQKVAYTFWSSEFIETEGVSIAQAMYMLGVEPLRDSFGRITDIRLIPISELKRPRIDIVIQTSGQFRDLAASRLFLLTKAIELAASDTDKTYKNQVNKGSEDIERTLVEKGISPKEARELSKQRIFGGLGGGYSTGTKDLMLESDKWESQDDIAQVYINNMGAIYGVESQWGEHKALLFEASLQNTDVLIQPRQNNTWGALSLDHVFEFMGGNEYCYQENYRKRP</sequence>
<dbReference type="Proteomes" id="UP001208692">
    <property type="component" value="Unassembled WGS sequence"/>
</dbReference>
<evidence type="ECO:0000313" key="3">
    <source>
        <dbReference type="EMBL" id="GJM50335.1"/>
    </source>
</evidence>
<dbReference type="Proteomes" id="UP001207736">
    <property type="component" value="Unassembled WGS sequence"/>
</dbReference>
<evidence type="ECO:0000256" key="1">
    <source>
        <dbReference type="SAM" id="MobiDB-lite"/>
    </source>
</evidence>
<name>A0AAV5AY39_9FLAO</name>
<feature type="region of interest" description="Disordered" evidence="1">
    <location>
        <begin position="784"/>
        <end position="822"/>
    </location>
</feature>
<proteinExistence type="predicted"/>
<dbReference type="PANTHER" id="PTHR44119:SF1">
    <property type="entry name" value="MAGNESIUM-CHELATASE SUBUNIT CHLH, CHLOROPLASTIC"/>
    <property type="match status" value="1"/>
</dbReference>
<evidence type="ECO:0000313" key="6">
    <source>
        <dbReference type="Proteomes" id="UP001208692"/>
    </source>
</evidence>
<gene>
    <name evidence="3" type="ORF">RCZ15_13080</name>
    <name evidence="4" type="ORF">RCZ16_21680</name>
</gene>
<accession>A0AAV5AY39</accession>
<organism evidence="3 5">
    <name type="scientific">Capnocytophaga catalasegens</name>
    <dbReference type="NCBI Taxonomy" id="1004260"/>
    <lineage>
        <taxon>Bacteria</taxon>
        <taxon>Pseudomonadati</taxon>
        <taxon>Bacteroidota</taxon>
        <taxon>Flavobacteriia</taxon>
        <taxon>Flavobacteriales</taxon>
        <taxon>Flavobacteriaceae</taxon>
        <taxon>Capnocytophaga</taxon>
    </lineage>
</organism>
<dbReference type="Pfam" id="PF02514">
    <property type="entry name" value="CobN-Mg_chel"/>
    <property type="match status" value="1"/>
</dbReference>
<evidence type="ECO:0000259" key="2">
    <source>
        <dbReference type="Pfam" id="PF02514"/>
    </source>
</evidence>
<dbReference type="EMBL" id="BQKA01000024">
    <property type="protein sequence ID" value="GJM50335.1"/>
    <property type="molecule type" value="Genomic_DNA"/>
</dbReference>
<keyword evidence="6" id="KW-1185">Reference proteome</keyword>
<dbReference type="RefSeq" id="WP_264847585.1">
    <property type="nucleotide sequence ID" value="NZ_BPMA01000065.1"/>
</dbReference>
<dbReference type="PANTHER" id="PTHR44119">
    <property type="entry name" value="MAGNESIUM-CHELATASE SUBUNIT CHLH, CHLOROPLASTIC"/>
    <property type="match status" value="1"/>
</dbReference>
<protein>
    <submittedName>
        <fullName evidence="3">Protoporphyrin IX magnesium chelatase</fullName>
    </submittedName>
</protein>
<dbReference type="EMBL" id="BQKB01000050">
    <property type="protein sequence ID" value="GJM53852.1"/>
    <property type="molecule type" value="Genomic_DNA"/>
</dbReference>
<comment type="caution">
    <text evidence="3">The sequence shown here is derived from an EMBL/GenBank/DDBJ whole genome shotgun (WGS) entry which is preliminary data.</text>
</comment>